<dbReference type="AlphaFoldDB" id="C7Q4Y8"/>
<evidence type="ECO:0000313" key="2">
    <source>
        <dbReference type="Proteomes" id="UP000000851"/>
    </source>
</evidence>
<dbReference type="STRING" id="479433.Caci_5076"/>
<organism evidence="1 2">
    <name type="scientific">Catenulispora acidiphila (strain DSM 44928 / JCM 14897 / NBRC 102108 / NRRL B-24433 / ID139908)</name>
    <dbReference type="NCBI Taxonomy" id="479433"/>
    <lineage>
        <taxon>Bacteria</taxon>
        <taxon>Bacillati</taxon>
        <taxon>Actinomycetota</taxon>
        <taxon>Actinomycetes</taxon>
        <taxon>Catenulisporales</taxon>
        <taxon>Catenulisporaceae</taxon>
        <taxon>Catenulispora</taxon>
    </lineage>
</organism>
<reference evidence="1 2" key="1">
    <citation type="journal article" date="2009" name="Stand. Genomic Sci.">
        <title>Complete genome sequence of Catenulispora acidiphila type strain (ID 139908).</title>
        <authorList>
            <person name="Copeland A."/>
            <person name="Lapidus A."/>
            <person name="Glavina Del Rio T."/>
            <person name="Nolan M."/>
            <person name="Lucas S."/>
            <person name="Chen F."/>
            <person name="Tice H."/>
            <person name="Cheng J.F."/>
            <person name="Bruce D."/>
            <person name="Goodwin L."/>
            <person name="Pitluck S."/>
            <person name="Mikhailova N."/>
            <person name="Pati A."/>
            <person name="Ivanova N."/>
            <person name="Mavromatis K."/>
            <person name="Chen A."/>
            <person name="Palaniappan K."/>
            <person name="Chain P."/>
            <person name="Land M."/>
            <person name="Hauser L."/>
            <person name="Chang Y.J."/>
            <person name="Jeffries C.D."/>
            <person name="Chertkov O."/>
            <person name="Brettin T."/>
            <person name="Detter J.C."/>
            <person name="Han C."/>
            <person name="Ali Z."/>
            <person name="Tindall B.J."/>
            <person name="Goker M."/>
            <person name="Bristow J."/>
            <person name="Eisen J.A."/>
            <person name="Markowitz V."/>
            <person name="Hugenholtz P."/>
            <person name="Kyrpides N.C."/>
            <person name="Klenk H.P."/>
        </authorList>
    </citation>
    <scope>NUCLEOTIDE SEQUENCE [LARGE SCALE GENOMIC DNA]</scope>
    <source>
        <strain evidence="2">DSM 44928 / JCM 14897 / NBRC 102108 / NRRL B-24433 / ID139908</strain>
    </source>
</reference>
<dbReference type="InterPro" id="IPR043721">
    <property type="entry name" value="DUF5662"/>
</dbReference>
<dbReference type="HOGENOM" id="CLU_1632113_0_0_11"/>
<dbReference type="EMBL" id="CP001700">
    <property type="protein sequence ID" value="ACU73936.1"/>
    <property type="molecule type" value="Genomic_DNA"/>
</dbReference>
<keyword evidence="2" id="KW-1185">Reference proteome</keyword>
<protein>
    <submittedName>
        <fullName evidence="1">Uncharacterized protein</fullName>
    </submittedName>
</protein>
<dbReference type="InParanoid" id="C7Q4Y8"/>
<dbReference type="Proteomes" id="UP000000851">
    <property type="component" value="Chromosome"/>
</dbReference>
<gene>
    <name evidence="1" type="ordered locus">Caci_5076</name>
</gene>
<sequence length="173" mass="19673">MTTPYDSTADTLRHSLRVAELMGQPVKELMDRSVHHDLSKTREPERATYDQYVPRLRAAVYGSEEHAELVEAMGEGLRHHHAHNRHHPEHFPRGVHDMTLVDLIEMLADWKAATERTEHADQSGEGDQDERGDLAHTLELNCERFGIAPQLMEILANTARHHGWLGAPPDQES</sequence>
<dbReference type="eggNOG" id="ENOG5032SXE">
    <property type="taxonomic scope" value="Bacteria"/>
</dbReference>
<dbReference type="RefSeq" id="WP_015793665.1">
    <property type="nucleotide sequence ID" value="NC_013131.1"/>
</dbReference>
<evidence type="ECO:0000313" key="1">
    <source>
        <dbReference type="EMBL" id="ACU73936.1"/>
    </source>
</evidence>
<accession>C7Q4Y8</accession>
<name>C7Q4Y8_CATAD</name>
<dbReference type="KEGG" id="cai:Caci_5076"/>
<dbReference type="Pfam" id="PF18907">
    <property type="entry name" value="DUF5662"/>
    <property type="match status" value="1"/>
</dbReference>
<proteinExistence type="predicted"/>